<dbReference type="InterPro" id="IPR040111">
    <property type="entry name" value="ODAD4"/>
</dbReference>
<dbReference type="SUPFAM" id="SSF55144">
    <property type="entry name" value="LigT-like"/>
    <property type="match status" value="1"/>
</dbReference>
<evidence type="ECO:0000256" key="24">
    <source>
        <dbReference type="PROSITE-ProRule" id="PRU00339"/>
    </source>
</evidence>
<evidence type="ECO:0000256" key="12">
    <source>
        <dbReference type="ARBA" id="ARBA00022737"/>
    </source>
</evidence>
<dbReference type="PANTHER" id="PTHR23040:SF1">
    <property type="entry name" value="OUTER DYNEIN ARM-DOCKING COMPLEX SUBUNIT 4"/>
    <property type="match status" value="1"/>
</dbReference>
<name>G3HLV7_CRIGR</name>
<feature type="domain" description="Cyclic nucleotide phosphodiesterase catalytic" evidence="27">
    <location>
        <begin position="722"/>
        <end position="956"/>
    </location>
</feature>
<dbReference type="FunFam" id="3.40.50.300:FF:000795">
    <property type="entry name" value="Tetratricopeptide repeat protein 25"/>
    <property type="match status" value="1"/>
</dbReference>
<keyword evidence="10" id="KW-0963">Cytoplasm</keyword>
<evidence type="ECO:0000256" key="9">
    <source>
        <dbReference type="ARBA" id="ARBA00022481"/>
    </source>
</evidence>
<evidence type="ECO:0000313" key="29">
    <source>
        <dbReference type="Proteomes" id="UP000001075"/>
    </source>
</evidence>
<keyword evidence="12" id="KW-0677">Repeat</keyword>
<keyword evidence="18" id="KW-0966">Cell projection</keyword>
<comment type="function">
    <text evidence="23">Catalyzes the formation of 2'-nucleotide products from 2',3'-cyclic substrates. May participate in RNA metabolism in the myelinating cell, CNP is the third most abundant protein in central nervous system myelin.</text>
</comment>
<proteinExistence type="inferred from homology"/>
<sequence>MSDGETDNLRSTFPSYMAEGERLYLCGEYSKAAQSFSNGILQKAETLYTMGDFEFALVFYHRGYKLRPDREFKVGIQKAQEAINNSVGSPSSIKLENKGDLSFLSKQAESKKAQQKPPPVKQLLYNTKRETKRKGSLKSEKTVRQLLGELYVDKEYLEKLLLDEDLIKGTIKRGLTVEDLIMTGINYLDTRSNFWRQQKPIYARERDRKLMQEKWLKDRKRSPSQTAHYILKSLEDIDMLLTSGSAEGSLQKAEKVLKKVLEWNKDEVPNKDELVGNLYSCIGNAQIELGQMVAALHSHRKDLEIAKEHDLSDAKSRALDNIGRVFARVGKFQQAIDTWEEKIPLAKTTLEKTWLYHEIGRCYLELDQAWQAQSYGEKSQQYAEEEGDLEWQLNASVLVAQAQVKLRDFESAVNNFEKALERAKLVHNNEAQQAIISALDDANKGIVEELKKTNYREILKEKAEKQEVTALMELPGTSSEKETKRGREESDNAMKQWEREPTESERDTTDDEGQKHTQRAAPETVPAKAVTAVRPLIMNTSFSRKSHTFLPKIFFRKMSSSGAKDKPELQFPFLQDEDTVATLHECKTLFILRGLPGSGKSTLARLIVDKYHNGTKMVSADAYKINPGCRADFSEEYKRLDEDLAAYCRRDIRVLVLDDTNHERERLDQLFEMADQYQYQVVLVEPKTAWRLDCVQLKEKNQWQLSAEDLKKLKPGLEKDFLPLYFGWFLTKKSSETLRKAGQVFLEELGNHKAFKKELRHFISGDEPKEKLELVSYFGKRPPGVLHCTTKFCDYGKATGAEEYAQQDVVKRSYSKAFKLSISALFVTPKTAGAQVVLNEQQLLLWPSDVDKPSSSESLPPGSRAHITLGCAADVQPVQTGLDLLEILQQEKGGSRGEEVGEISRGKLYSLGKGRWMLTLAKKIEVKAIFTGYYGKGKPVPIHGGRKGGAMQICTII</sequence>
<dbReference type="Pfam" id="PF13671">
    <property type="entry name" value="AAA_33"/>
    <property type="match status" value="1"/>
</dbReference>
<feature type="coiled-coil region" evidence="25">
    <location>
        <begin position="399"/>
        <end position="426"/>
    </location>
</feature>
<dbReference type="Gene3D" id="3.40.50.300">
    <property type="entry name" value="P-loop containing nucleotide triphosphate hydrolases"/>
    <property type="match status" value="1"/>
</dbReference>
<evidence type="ECO:0000256" key="4">
    <source>
        <dbReference type="ARBA" id="ARBA00004635"/>
    </source>
</evidence>
<keyword evidence="11" id="KW-0597">Phosphoprotein</keyword>
<dbReference type="InterPro" id="IPR009097">
    <property type="entry name" value="Cyclic_Pdiesterase"/>
</dbReference>
<keyword evidence="19" id="KW-0449">Lipoprotein</keyword>
<evidence type="ECO:0000256" key="23">
    <source>
        <dbReference type="ARBA" id="ARBA00045937"/>
    </source>
</evidence>
<keyword evidence="14 24" id="KW-0802">TPR repeat</keyword>
<keyword evidence="15" id="KW-0694">RNA-binding</keyword>
<feature type="compositionally biased region" description="Basic and acidic residues" evidence="26">
    <location>
        <begin position="479"/>
        <end position="515"/>
    </location>
</feature>
<evidence type="ECO:0000313" key="28">
    <source>
        <dbReference type="EMBL" id="EGW08029.1"/>
    </source>
</evidence>
<evidence type="ECO:0000256" key="13">
    <source>
        <dbReference type="ARBA" id="ARBA00022801"/>
    </source>
</evidence>
<evidence type="ECO:0000256" key="22">
    <source>
        <dbReference type="ARBA" id="ARBA00034143"/>
    </source>
</evidence>
<comment type="subunit">
    <text evidence="6">Exists as monomers and homodimers.</text>
</comment>
<reference evidence="29" key="1">
    <citation type="journal article" date="2011" name="Nat. Biotechnol.">
        <title>The genomic sequence of the Chinese hamster ovary (CHO)-K1 cell line.</title>
        <authorList>
            <person name="Xu X."/>
            <person name="Nagarajan H."/>
            <person name="Lewis N.E."/>
            <person name="Pan S."/>
            <person name="Cai Z."/>
            <person name="Liu X."/>
            <person name="Chen W."/>
            <person name="Xie M."/>
            <person name="Wang W."/>
            <person name="Hammond S."/>
            <person name="Andersen M.R."/>
            <person name="Neff N."/>
            <person name="Passarelli B."/>
            <person name="Koh W."/>
            <person name="Fan H.C."/>
            <person name="Wang J."/>
            <person name="Gui Y."/>
            <person name="Lee K.H."/>
            <person name="Betenbaugh M.J."/>
            <person name="Quake S.R."/>
            <person name="Famili I."/>
            <person name="Palsson B.O."/>
            <person name="Wang J."/>
        </authorList>
    </citation>
    <scope>NUCLEOTIDE SEQUENCE [LARGE SCALE GENOMIC DNA]</scope>
    <source>
        <strain evidence="29">CHO K1 cell line</strain>
    </source>
</reference>
<evidence type="ECO:0000256" key="21">
    <source>
        <dbReference type="ARBA" id="ARBA00034139"/>
    </source>
</evidence>
<evidence type="ECO:0000256" key="15">
    <source>
        <dbReference type="ARBA" id="ARBA00022884"/>
    </source>
</evidence>
<evidence type="ECO:0000256" key="20">
    <source>
        <dbReference type="ARBA" id="ARBA00023289"/>
    </source>
</evidence>
<dbReference type="STRING" id="10029.G3HLV7"/>
<dbReference type="EMBL" id="JH000499">
    <property type="protein sequence ID" value="EGW08029.1"/>
    <property type="molecule type" value="Genomic_DNA"/>
</dbReference>
<dbReference type="InterPro" id="IPR047325">
    <property type="entry name" value="CNPase_cat"/>
</dbReference>
<keyword evidence="13" id="KW-0378">Hydrolase</keyword>
<dbReference type="InterPro" id="IPR011990">
    <property type="entry name" value="TPR-like_helical_dom_sf"/>
</dbReference>
<evidence type="ECO:0000256" key="1">
    <source>
        <dbReference type="ARBA" id="ARBA00000610"/>
    </source>
</evidence>
<dbReference type="InterPro" id="IPR019734">
    <property type="entry name" value="TPR_rpt"/>
</dbReference>
<evidence type="ECO:0000256" key="8">
    <source>
        <dbReference type="ARBA" id="ARBA00014478"/>
    </source>
</evidence>
<evidence type="ECO:0000259" key="27">
    <source>
        <dbReference type="Pfam" id="PF05881"/>
    </source>
</evidence>
<evidence type="ECO:0000256" key="18">
    <source>
        <dbReference type="ARBA" id="ARBA00023273"/>
    </source>
</evidence>
<comment type="subcellular location">
    <subcellularLocation>
        <location evidence="3">Cytoplasm</location>
        <location evidence="3">Cytoskeleton</location>
        <location evidence="3">Cilium axoneme</location>
    </subcellularLocation>
    <subcellularLocation>
        <location evidence="2">Melanosome</location>
    </subcellularLocation>
    <subcellularLocation>
        <location evidence="4">Membrane</location>
        <topology evidence="4">Lipid-anchor</topology>
    </subcellularLocation>
</comment>
<dbReference type="FunFam" id="1.25.40.10:FF:000274">
    <property type="entry name" value="Tetratricopeptide repeat domain 25"/>
    <property type="match status" value="1"/>
</dbReference>
<dbReference type="GO" id="GO:0005930">
    <property type="term" value="C:axoneme"/>
    <property type="evidence" value="ECO:0007669"/>
    <property type="project" value="UniProtKB-SubCell"/>
</dbReference>
<keyword evidence="16" id="KW-0472">Membrane</keyword>
<dbReference type="GO" id="GO:0003723">
    <property type="term" value="F:RNA binding"/>
    <property type="evidence" value="ECO:0007669"/>
    <property type="project" value="UniProtKB-KW"/>
</dbReference>
<dbReference type="AlphaFoldDB" id="G3HLV7"/>
<evidence type="ECO:0000256" key="17">
    <source>
        <dbReference type="ARBA" id="ARBA00023212"/>
    </source>
</evidence>
<keyword evidence="25" id="KW-0175">Coiled coil</keyword>
<evidence type="ECO:0000256" key="10">
    <source>
        <dbReference type="ARBA" id="ARBA00022490"/>
    </source>
</evidence>
<keyword evidence="17" id="KW-0206">Cytoskeleton</keyword>
<dbReference type="SUPFAM" id="SSF52540">
    <property type="entry name" value="P-loop containing nucleoside triphosphate hydrolases"/>
    <property type="match status" value="1"/>
</dbReference>
<dbReference type="GO" id="GO:0016020">
    <property type="term" value="C:membrane"/>
    <property type="evidence" value="ECO:0007669"/>
    <property type="project" value="UniProtKB-SubCell"/>
</dbReference>
<evidence type="ECO:0000256" key="3">
    <source>
        <dbReference type="ARBA" id="ARBA00004430"/>
    </source>
</evidence>
<evidence type="ECO:0000256" key="14">
    <source>
        <dbReference type="ARBA" id="ARBA00022803"/>
    </source>
</evidence>
<evidence type="ECO:0000256" key="6">
    <source>
        <dbReference type="ARBA" id="ARBA00011781"/>
    </source>
</evidence>
<dbReference type="GO" id="GO:0042470">
    <property type="term" value="C:melanosome"/>
    <property type="evidence" value="ECO:0007669"/>
    <property type="project" value="UniProtKB-SubCell"/>
</dbReference>
<dbReference type="Gene3D" id="1.25.40.10">
    <property type="entry name" value="Tetratricopeptide repeat domain"/>
    <property type="match status" value="1"/>
</dbReference>
<dbReference type="PROSITE" id="PS50005">
    <property type="entry name" value="TPR"/>
    <property type="match status" value="1"/>
</dbReference>
<comment type="similarity">
    <text evidence="5">Belongs to the 2H phosphoesterase superfamily. CNPase family.</text>
</comment>
<evidence type="ECO:0000256" key="2">
    <source>
        <dbReference type="ARBA" id="ARBA00004223"/>
    </source>
</evidence>
<dbReference type="InParanoid" id="G3HLV7"/>
<dbReference type="FunCoup" id="G3HLV7">
    <property type="interactions" value="131"/>
</dbReference>
<evidence type="ECO:0000256" key="7">
    <source>
        <dbReference type="ARBA" id="ARBA00012317"/>
    </source>
</evidence>
<feature type="repeat" description="TPR" evidence="24">
    <location>
        <begin position="316"/>
        <end position="349"/>
    </location>
</feature>
<dbReference type="FunFam" id="3.90.1740.10:FF:000001">
    <property type="entry name" value="Tetratricopeptide repeat protein 25"/>
    <property type="match status" value="1"/>
</dbReference>
<dbReference type="Gene3D" id="3.90.1740.10">
    <property type="entry name" value="2',3'-cyclic nucleotide 3'-phosphodiesterase superfamily"/>
    <property type="match status" value="1"/>
</dbReference>
<dbReference type="Pfam" id="PF05881">
    <property type="entry name" value="CNPase"/>
    <property type="match status" value="1"/>
</dbReference>
<dbReference type="SUPFAM" id="SSF48452">
    <property type="entry name" value="TPR-like"/>
    <property type="match status" value="1"/>
</dbReference>
<organism evidence="28 29">
    <name type="scientific">Cricetulus griseus</name>
    <name type="common">Chinese hamster</name>
    <name type="synonym">Cricetulus barabensis griseus</name>
    <dbReference type="NCBI Taxonomy" id="10029"/>
    <lineage>
        <taxon>Eukaryota</taxon>
        <taxon>Metazoa</taxon>
        <taxon>Chordata</taxon>
        <taxon>Craniata</taxon>
        <taxon>Vertebrata</taxon>
        <taxon>Euteleostomi</taxon>
        <taxon>Mammalia</taxon>
        <taxon>Eutheria</taxon>
        <taxon>Euarchontoglires</taxon>
        <taxon>Glires</taxon>
        <taxon>Rodentia</taxon>
        <taxon>Myomorpha</taxon>
        <taxon>Muroidea</taxon>
        <taxon>Cricetidae</taxon>
        <taxon>Cricetinae</taxon>
        <taxon>Cricetulus</taxon>
    </lineage>
</organism>
<dbReference type="InterPro" id="IPR027417">
    <property type="entry name" value="P-loop_NTPase"/>
</dbReference>
<dbReference type="Proteomes" id="UP000001075">
    <property type="component" value="Unassembled WGS sequence"/>
</dbReference>
<evidence type="ECO:0000256" key="26">
    <source>
        <dbReference type="SAM" id="MobiDB-lite"/>
    </source>
</evidence>
<accession>G3HLV7</accession>
<gene>
    <name evidence="28" type="ORF">I79_011701</name>
</gene>
<dbReference type="GO" id="GO:0004113">
    <property type="term" value="F:2',3'-cyclic-nucleotide 3'-phosphodiesterase activity"/>
    <property type="evidence" value="ECO:0007669"/>
    <property type="project" value="UniProtKB-EC"/>
</dbReference>
<protein>
    <recommendedName>
        <fullName evidence="8">2',3'-cyclic-nucleotide 3'-phosphodiesterase</fullName>
        <ecNumber evidence="7">3.1.4.37</ecNumber>
    </recommendedName>
    <alternativeName>
        <fullName evidence="21">Outer dynein arm-docking complex subunit 4</fullName>
    </alternativeName>
    <alternativeName>
        <fullName evidence="22">Tetratricopeptide repeat protein 25</fullName>
    </alternativeName>
</protein>
<evidence type="ECO:0000256" key="19">
    <source>
        <dbReference type="ARBA" id="ARBA00023288"/>
    </source>
</evidence>
<dbReference type="SMART" id="SM00028">
    <property type="entry name" value="TPR"/>
    <property type="match status" value="5"/>
</dbReference>
<dbReference type="eggNOG" id="KOG1124">
    <property type="taxonomic scope" value="Eukaryota"/>
</dbReference>
<feature type="region of interest" description="Disordered" evidence="26">
    <location>
        <begin position="469"/>
        <end position="527"/>
    </location>
</feature>
<evidence type="ECO:0000256" key="16">
    <source>
        <dbReference type="ARBA" id="ARBA00023136"/>
    </source>
</evidence>
<dbReference type="EC" id="3.1.4.37" evidence="7"/>
<comment type="catalytic activity">
    <reaction evidence="1">
        <text>a nucleoside 2',3'-cyclic phosphate + H2O = a nucleoside 2'-phosphate + H(+)</text>
        <dbReference type="Rhea" id="RHEA:14489"/>
        <dbReference type="ChEBI" id="CHEBI:15377"/>
        <dbReference type="ChEBI" id="CHEBI:15378"/>
        <dbReference type="ChEBI" id="CHEBI:66954"/>
        <dbReference type="ChEBI" id="CHEBI:78552"/>
        <dbReference type="EC" id="3.1.4.37"/>
    </reaction>
</comment>
<dbReference type="PaxDb" id="10029-XP_007631651.1"/>
<evidence type="ECO:0000256" key="5">
    <source>
        <dbReference type="ARBA" id="ARBA00008662"/>
    </source>
</evidence>
<dbReference type="PANTHER" id="PTHR23040">
    <property type="match status" value="1"/>
</dbReference>
<keyword evidence="20" id="KW-0636">Prenylation</keyword>
<keyword evidence="9" id="KW-0488">Methylation</keyword>
<evidence type="ECO:0000256" key="25">
    <source>
        <dbReference type="SAM" id="Coils"/>
    </source>
</evidence>
<evidence type="ECO:0000256" key="11">
    <source>
        <dbReference type="ARBA" id="ARBA00022553"/>
    </source>
</evidence>